<protein>
    <submittedName>
        <fullName evidence="1">Uncharacterized protein</fullName>
    </submittedName>
</protein>
<sequence length="63" mass="6540">MQVVGNTDASGNIVATYNLGATPTIIQPSVQNAGAVQLTAQPSTAPQMATLQRSRFSPVALVW</sequence>
<keyword evidence="2" id="KW-1185">Reference proteome</keyword>
<accession>A0A1N7SS17</accession>
<dbReference type="AlphaFoldDB" id="A0A1N7SS17"/>
<organism evidence="1 2">
    <name type="scientific">Paraburkholderia piptadeniae</name>
    <dbReference type="NCBI Taxonomy" id="1701573"/>
    <lineage>
        <taxon>Bacteria</taxon>
        <taxon>Pseudomonadati</taxon>
        <taxon>Pseudomonadota</taxon>
        <taxon>Betaproteobacteria</taxon>
        <taxon>Burkholderiales</taxon>
        <taxon>Burkholderiaceae</taxon>
        <taxon>Paraburkholderia</taxon>
    </lineage>
</organism>
<dbReference type="EMBL" id="CYGY02000075">
    <property type="protein sequence ID" value="SIT50132.1"/>
    <property type="molecule type" value="Genomic_DNA"/>
</dbReference>
<proteinExistence type="predicted"/>
<evidence type="ECO:0000313" key="1">
    <source>
        <dbReference type="EMBL" id="SIT50132.1"/>
    </source>
</evidence>
<gene>
    <name evidence="1" type="ORF">BN2476_750075</name>
</gene>
<comment type="caution">
    <text evidence="1">The sequence shown here is derived from an EMBL/GenBank/DDBJ whole genome shotgun (WGS) entry which is preliminary data.</text>
</comment>
<dbReference type="Proteomes" id="UP000195569">
    <property type="component" value="Unassembled WGS sequence"/>
</dbReference>
<name>A0A1N7SS17_9BURK</name>
<reference evidence="1" key="1">
    <citation type="submission" date="2016-12" db="EMBL/GenBank/DDBJ databases">
        <authorList>
            <person name="Moulin L."/>
        </authorList>
    </citation>
    <scope>NUCLEOTIDE SEQUENCE [LARGE SCALE GENOMIC DNA]</scope>
    <source>
        <strain evidence="1">STM 7183</strain>
    </source>
</reference>
<evidence type="ECO:0000313" key="2">
    <source>
        <dbReference type="Proteomes" id="UP000195569"/>
    </source>
</evidence>